<evidence type="ECO:0000256" key="1">
    <source>
        <dbReference type="ARBA" id="ARBA00000642"/>
    </source>
</evidence>
<keyword evidence="6 7" id="KW-0067">ATP-binding</keyword>
<dbReference type="Proteomes" id="UP000179264">
    <property type="component" value="Unassembled WGS sequence"/>
</dbReference>
<evidence type="ECO:0000313" key="9">
    <source>
        <dbReference type="EMBL" id="OHA93100.1"/>
    </source>
</evidence>
<evidence type="ECO:0000256" key="4">
    <source>
        <dbReference type="ARBA" id="ARBA00022741"/>
    </source>
</evidence>
<dbReference type="GO" id="GO:0043531">
    <property type="term" value="F:ADP binding"/>
    <property type="evidence" value="ECO:0007669"/>
    <property type="project" value="TreeGrafter"/>
</dbReference>
<reference evidence="9 10" key="1">
    <citation type="journal article" date="2016" name="Nat. Commun.">
        <title>Thousands of microbial genomes shed light on interconnected biogeochemical processes in an aquifer system.</title>
        <authorList>
            <person name="Anantharaman K."/>
            <person name="Brown C.T."/>
            <person name="Hug L.A."/>
            <person name="Sharon I."/>
            <person name="Castelle C.J."/>
            <person name="Probst A.J."/>
            <person name="Thomas B.C."/>
            <person name="Singh A."/>
            <person name="Wilkins M.J."/>
            <person name="Karaoz U."/>
            <person name="Brodie E.L."/>
            <person name="Williams K.H."/>
            <person name="Hubbard S.S."/>
            <person name="Banfield J.F."/>
        </authorList>
    </citation>
    <scope>NUCLEOTIDE SEQUENCE [LARGE SCALE GENOMIC DNA]</scope>
</reference>
<dbReference type="SUPFAM" id="SSF53748">
    <property type="entry name" value="Phosphoglycerate kinase"/>
    <property type="match status" value="1"/>
</dbReference>
<dbReference type="InterPro" id="IPR036043">
    <property type="entry name" value="Phosphoglycerate_kinase_sf"/>
</dbReference>
<dbReference type="AlphaFoldDB" id="A0A1G2T773"/>
<name>A0A1G2T773_9BACT</name>
<proteinExistence type="inferred from homology"/>
<keyword evidence="4" id="KW-0547">Nucleotide-binding</keyword>
<evidence type="ECO:0000256" key="3">
    <source>
        <dbReference type="ARBA" id="ARBA00022679"/>
    </source>
</evidence>
<dbReference type="InterPro" id="IPR001576">
    <property type="entry name" value="Phosphoglycerate_kinase"/>
</dbReference>
<dbReference type="PANTHER" id="PTHR11406">
    <property type="entry name" value="PHOSPHOGLYCERATE KINASE"/>
    <property type="match status" value="1"/>
</dbReference>
<evidence type="ECO:0000313" key="10">
    <source>
        <dbReference type="Proteomes" id="UP000179264"/>
    </source>
</evidence>
<evidence type="ECO:0000256" key="6">
    <source>
        <dbReference type="ARBA" id="ARBA00022840"/>
    </source>
</evidence>
<accession>A0A1G2T773</accession>
<dbReference type="GO" id="GO:0005829">
    <property type="term" value="C:cytosol"/>
    <property type="evidence" value="ECO:0007669"/>
    <property type="project" value="TreeGrafter"/>
</dbReference>
<gene>
    <name evidence="9" type="ORF">A2W58_03435</name>
</gene>
<evidence type="ECO:0000256" key="7">
    <source>
        <dbReference type="PIRSR" id="PIRSR000724-2"/>
    </source>
</evidence>
<dbReference type="GO" id="GO:0005524">
    <property type="term" value="F:ATP binding"/>
    <property type="evidence" value="ECO:0007669"/>
    <property type="project" value="UniProtKB-KW"/>
</dbReference>
<evidence type="ECO:0000256" key="2">
    <source>
        <dbReference type="ARBA" id="ARBA00013061"/>
    </source>
</evidence>
<dbReference type="GO" id="GO:0006096">
    <property type="term" value="P:glycolytic process"/>
    <property type="evidence" value="ECO:0007669"/>
    <property type="project" value="InterPro"/>
</dbReference>
<dbReference type="PIRSF" id="PIRSF000724">
    <property type="entry name" value="Pgk"/>
    <property type="match status" value="1"/>
</dbReference>
<organism evidence="9 10">
    <name type="scientific">Candidatus Zambryskibacteria bacterium RIFCSPHIGHO2_02_38_10.5</name>
    <dbReference type="NCBI Taxonomy" id="1802742"/>
    <lineage>
        <taxon>Bacteria</taxon>
        <taxon>Candidatus Zambryskiibacteriota</taxon>
    </lineage>
</organism>
<dbReference type="EC" id="2.7.2.3" evidence="2 8"/>
<evidence type="ECO:0000256" key="5">
    <source>
        <dbReference type="ARBA" id="ARBA00022777"/>
    </source>
</evidence>
<feature type="binding site" evidence="7">
    <location>
        <begin position="345"/>
        <end position="348"/>
    </location>
    <ligand>
        <name>ATP</name>
        <dbReference type="ChEBI" id="CHEBI:30616"/>
    </ligand>
</feature>
<dbReference type="Gene3D" id="3.40.50.1260">
    <property type="entry name" value="Phosphoglycerate kinase, N-terminal domain"/>
    <property type="match status" value="2"/>
</dbReference>
<dbReference type="EMBL" id="MHVL01000027">
    <property type="protein sequence ID" value="OHA93100.1"/>
    <property type="molecule type" value="Genomic_DNA"/>
</dbReference>
<dbReference type="GO" id="GO:0004618">
    <property type="term" value="F:phosphoglycerate kinase activity"/>
    <property type="evidence" value="ECO:0007669"/>
    <property type="project" value="UniProtKB-EC"/>
</dbReference>
<feature type="binding site" evidence="7">
    <location>
        <position position="317"/>
    </location>
    <ligand>
        <name>ATP</name>
        <dbReference type="ChEBI" id="CHEBI:30616"/>
    </ligand>
</feature>
<evidence type="ECO:0000256" key="8">
    <source>
        <dbReference type="RuleBase" id="RU000532"/>
    </source>
</evidence>
<dbReference type="Pfam" id="PF00162">
    <property type="entry name" value="PGK"/>
    <property type="match status" value="1"/>
</dbReference>
<dbReference type="GO" id="GO:0006094">
    <property type="term" value="P:gluconeogenesis"/>
    <property type="evidence" value="ECO:0007669"/>
    <property type="project" value="TreeGrafter"/>
</dbReference>
<feature type="binding site" evidence="7">
    <location>
        <position position="197"/>
    </location>
    <ligand>
        <name>ATP</name>
        <dbReference type="ChEBI" id="CHEBI:30616"/>
    </ligand>
</feature>
<dbReference type="InterPro" id="IPR015824">
    <property type="entry name" value="Phosphoglycerate_kinase_N"/>
</dbReference>
<keyword evidence="5 8" id="KW-0418">Kinase</keyword>
<comment type="similarity">
    <text evidence="8">Belongs to the phosphoglycerate kinase family.</text>
</comment>
<protein>
    <recommendedName>
        <fullName evidence="2 8">Phosphoglycerate kinase</fullName>
        <ecNumber evidence="2 8">2.7.2.3</ecNumber>
    </recommendedName>
</protein>
<keyword evidence="3 8" id="KW-0808">Transferase</keyword>
<comment type="catalytic activity">
    <reaction evidence="1 8">
        <text>(2R)-3-phosphoglycerate + ATP = (2R)-3-phospho-glyceroyl phosphate + ADP</text>
        <dbReference type="Rhea" id="RHEA:14801"/>
        <dbReference type="ChEBI" id="CHEBI:30616"/>
        <dbReference type="ChEBI" id="CHEBI:57604"/>
        <dbReference type="ChEBI" id="CHEBI:58272"/>
        <dbReference type="ChEBI" id="CHEBI:456216"/>
        <dbReference type="EC" id="2.7.2.3"/>
    </reaction>
</comment>
<dbReference type="PRINTS" id="PR00477">
    <property type="entry name" value="PHGLYCKINASE"/>
</dbReference>
<dbReference type="PANTHER" id="PTHR11406:SF23">
    <property type="entry name" value="PHOSPHOGLYCERATE KINASE 1, CHLOROPLASTIC-RELATED"/>
    <property type="match status" value="1"/>
</dbReference>
<comment type="caution">
    <text evidence="9">The sequence shown here is derived from an EMBL/GenBank/DDBJ whole genome shotgun (WGS) entry which is preliminary data.</text>
</comment>
<sequence length="388" mass="43172">MIKYLDQLEKDDLKGKKVLLRLDLNVSVADGKVVDQFRLEKIIPTIDFLREHDAQTIIISHAENKEGQNESLLTVWNYLKGYFPVEFCPTYFTPEAIDKLLKMQDKDVLLFENVRNNMGEKENNPEFAKKLAQMADIYVNDAFGVSHRQHASIVGVPQFLPHYGGLLMRQEIEHLSRIFNPQHPFVFILGGAKFDTKLPLIKKYLEKADHVFVGGALANDIFKARGYEVGTSLVSKAAFDTSILENPKLVLPIDVTVAKDDKSVSFKKPNEVKSDECIVDAGPETIEQLKNLCNDAHSTSSGQAKTVVWNGPLGNYEKGFGDKTESLAEIIVEMTKNDIETIIGGGDTLASIHKLGLNDSFTFISTGGGAMLDFLVNETLPGLRALEK</sequence>